<evidence type="ECO:0000256" key="1">
    <source>
        <dbReference type="SAM" id="MobiDB-lite"/>
    </source>
</evidence>
<dbReference type="EMBL" id="MU004330">
    <property type="protein sequence ID" value="KAF2656955.1"/>
    <property type="molecule type" value="Genomic_DNA"/>
</dbReference>
<sequence>MRFLPSHFLASRTSSNSDSSATTPLLQPSQSALNHSSRGSSRTGSHSTSTASSTPSSRMPFPLLPHEDLCLTDAGYSCSTTLTEPFPVFDVVNPANPSFVPIEPLHCERHCKTRICAYGREYKSYFGIPLDDCTCPVYSPAIEEDPRHSGPLPQIVSIPNSLIEEAHKIAKDFSPASDMTIHYCDALKLLDALRRTHKPYVRSVSLHKGVWSMFWKTLEAYLEKSLKVQGQRTESLKQIRLEMEGCLQIGLVEIAYEYAREELSETVGQPGTRTPVYVSRPWGQDLEELGREDGRVAGSVSLALDGRREEEEARVNFMHHDPSNIIPLNSSLFSIISVSDSISLSLALIRMSSQLDINDILAAVADRFAIKLSATPHAPIHFQGASGTHYMLHEFMQSDCRPGFGLVLKTQGPDFDPLNIPHPITNQLPTAHEFVALLLAAQAQGVLAAESTTFGNIFSILYYLYMEAMTKDPAPAPSMFFGSMRAFELWLQLPSPPASFPAPSAEIFAHYLEHFAPALLNTNDDRFEGGIALLIRRFHDLLHVRKTLSVDGFVGFFWFFRCFTLWWKEGNKDNDDKGGQQAVKGTYVDKARDPRRKNGGKDQTILRTDSPVNGNCGADGHDDLYEGPPRKQESKPRKRRGQRRPGSNRLILGDTGDRNRWWFDDMTPRNPWS</sequence>
<keyword evidence="3" id="KW-1185">Reference proteome</keyword>
<feature type="compositionally biased region" description="Low complexity" evidence="1">
    <location>
        <begin position="35"/>
        <end position="57"/>
    </location>
</feature>
<feature type="compositionally biased region" description="Low complexity" evidence="1">
    <location>
        <begin position="11"/>
        <end position="23"/>
    </location>
</feature>
<feature type="region of interest" description="Disordered" evidence="1">
    <location>
        <begin position="1"/>
        <end position="60"/>
    </location>
</feature>
<feature type="compositionally biased region" description="Basic and acidic residues" evidence="1">
    <location>
        <begin position="655"/>
        <end position="667"/>
    </location>
</feature>
<gene>
    <name evidence="2" type="ORF">K491DRAFT_677596</name>
</gene>
<feature type="compositionally biased region" description="Polar residues" evidence="1">
    <location>
        <begin position="24"/>
        <end position="34"/>
    </location>
</feature>
<organism evidence="2 3">
    <name type="scientific">Lophiostoma macrostomum CBS 122681</name>
    <dbReference type="NCBI Taxonomy" id="1314788"/>
    <lineage>
        <taxon>Eukaryota</taxon>
        <taxon>Fungi</taxon>
        <taxon>Dikarya</taxon>
        <taxon>Ascomycota</taxon>
        <taxon>Pezizomycotina</taxon>
        <taxon>Dothideomycetes</taxon>
        <taxon>Pleosporomycetidae</taxon>
        <taxon>Pleosporales</taxon>
        <taxon>Lophiostomataceae</taxon>
        <taxon>Lophiostoma</taxon>
    </lineage>
</organism>
<evidence type="ECO:0000313" key="2">
    <source>
        <dbReference type="EMBL" id="KAF2656955.1"/>
    </source>
</evidence>
<accession>A0A6A6TAF1</accession>
<protein>
    <submittedName>
        <fullName evidence="2">Uncharacterized protein</fullName>
    </submittedName>
</protein>
<feature type="compositionally biased region" description="Basic and acidic residues" evidence="1">
    <location>
        <begin position="619"/>
        <end position="635"/>
    </location>
</feature>
<feature type="region of interest" description="Disordered" evidence="1">
    <location>
        <begin position="574"/>
        <end position="673"/>
    </location>
</feature>
<dbReference type="Proteomes" id="UP000799324">
    <property type="component" value="Unassembled WGS sequence"/>
</dbReference>
<name>A0A6A6TAF1_9PLEO</name>
<evidence type="ECO:0000313" key="3">
    <source>
        <dbReference type="Proteomes" id="UP000799324"/>
    </source>
</evidence>
<dbReference type="AlphaFoldDB" id="A0A6A6TAF1"/>
<reference evidence="2" key="1">
    <citation type="journal article" date="2020" name="Stud. Mycol.">
        <title>101 Dothideomycetes genomes: a test case for predicting lifestyles and emergence of pathogens.</title>
        <authorList>
            <person name="Haridas S."/>
            <person name="Albert R."/>
            <person name="Binder M."/>
            <person name="Bloem J."/>
            <person name="Labutti K."/>
            <person name="Salamov A."/>
            <person name="Andreopoulos B."/>
            <person name="Baker S."/>
            <person name="Barry K."/>
            <person name="Bills G."/>
            <person name="Bluhm B."/>
            <person name="Cannon C."/>
            <person name="Castanera R."/>
            <person name="Culley D."/>
            <person name="Daum C."/>
            <person name="Ezra D."/>
            <person name="Gonzalez J."/>
            <person name="Henrissat B."/>
            <person name="Kuo A."/>
            <person name="Liang C."/>
            <person name="Lipzen A."/>
            <person name="Lutzoni F."/>
            <person name="Magnuson J."/>
            <person name="Mondo S."/>
            <person name="Nolan M."/>
            <person name="Ohm R."/>
            <person name="Pangilinan J."/>
            <person name="Park H.-J."/>
            <person name="Ramirez L."/>
            <person name="Alfaro M."/>
            <person name="Sun H."/>
            <person name="Tritt A."/>
            <person name="Yoshinaga Y."/>
            <person name="Zwiers L.-H."/>
            <person name="Turgeon B."/>
            <person name="Goodwin S."/>
            <person name="Spatafora J."/>
            <person name="Crous P."/>
            <person name="Grigoriev I."/>
        </authorList>
    </citation>
    <scope>NUCLEOTIDE SEQUENCE</scope>
    <source>
        <strain evidence="2">CBS 122681</strain>
    </source>
</reference>
<proteinExistence type="predicted"/>